<dbReference type="PROSITE" id="PS00741">
    <property type="entry name" value="DH_1"/>
    <property type="match status" value="1"/>
</dbReference>
<feature type="compositionally biased region" description="Polar residues" evidence="2">
    <location>
        <begin position="40"/>
        <end position="58"/>
    </location>
</feature>
<dbReference type="GO" id="GO:0007411">
    <property type="term" value="P:axon guidance"/>
    <property type="evidence" value="ECO:0007669"/>
    <property type="project" value="TreeGrafter"/>
</dbReference>
<dbReference type="InterPro" id="IPR051336">
    <property type="entry name" value="RhoGEF_Guanine_NuclExch_SF"/>
</dbReference>
<dbReference type="GO" id="GO:0035556">
    <property type="term" value="P:intracellular signal transduction"/>
    <property type="evidence" value="ECO:0007669"/>
    <property type="project" value="InterPro"/>
</dbReference>
<accession>A0A8K0JUF9</accession>
<reference evidence="4" key="1">
    <citation type="submission" date="2013-04" db="EMBL/GenBank/DDBJ databases">
        <authorList>
            <person name="Qu J."/>
            <person name="Murali S.C."/>
            <person name="Bandaranaike D."/>
            <person name="Bellair M."/>
            <person name="Blankenburg K."/>
            <person name="Chao H."/>
            <person name="Dinh H."/>
            <person name="Doddapaneni H."/>
            <person name="Downs B."/>
            <person name="Dugan-Rocha S."/>
            <person name="Elkadiri S."/>
            <person name="Gnanaolivu R.D."/>
            <person name="Hernandez B."/>
            <person name="Javaid M."/>
            <person name="Jayaseelan J.C."/>
            <person name="Lee S."/>
            <person name="Li M."/>
            <person name="Ming W."/>
            <person name="Munidasa M."/>
            <person name="Muniz J."/>
            <person name="Nguyen L."/>
            <person name="Ongeri F."/>
            <person name="Osuji N."/>
            <person name="Pu L.-L."/>
            <person name="Puazo M."/>
            <person name="Qu C."/>
            <person name="Quiroz J."/>
            <person name="Raj R."/>
            <person name="Weissenberger G."/>
            <person name="Xin Y."/>
            <person name="Zou X."/>
            <person name="Han Y."/>
            <person name="Richards S."/>
            <person name="Worley K."/>
            <person name="Muzny D."/>
            <person name="Gibbs R."/>
        </authorList>
    </citation>
    <scope>NUCLEOTIDE SEQUENCE</scope>
    <source>
        <strain evidence="4">Sampled in the wild</strain>
    </source>
</reference>
<feature type="compositionally biased region" description="Basic and acidic residues" evidence="2">
    <location>
        <begin position="285"/>
        <end position="295"/>
    </location>
</feature>
<feature type="region of interest" description="Disordered" evidence="2">
    <location>
        <begin position="239"/>
        <end position="335"/>
    </location>
</feature>
<dbReference type="PANTHER" id="PTHR22826">
    <property type="entry name" value="RHO GUANINE EXCHANGE FACTOR-RELATED"/>
    <property type="match status" value="1"/>
</dbReference>
<dbReference type="Pfam" id="PF00621">
    <property type="entry name" value="RhoGEF"/>
    <property type="match status" value="1"/>
</dbReference>
<dbReference type="Gene3D" id="1.20.900.10">
    <property type="entry name" value="Dbl homology (DH) domain"/>
    <property type="match status" value="1"/>
</dbReference>
<dbReference type="CDD" id="cd00160">
    <property type="entry name" value="RhoGEF"/>
    <property type="match status" value="1"/>
</dbReference>
<dbReference type="AlphaFoldDB" id="A0A8K0JUF9"/>
<feature type="compositionally biased region" description="Basic and acidic residues" evidence="2">
    <location>
        <begin position="243"/>
        <end position="255"/>
    </location>
</feature>
<feature type="region of interest" description="Disordered" evidence="2">
    <location>
        <begin position="142"/>
        <end position="162"/>
    </location>
</feature>
<dbReference type="InterPro" id="IPR001331">
    <property type="entry name" value="GDS_CDC24_CS"/>
</dbReference>
<dbReference type="SUPFAM" id="SSF48065">
    <property type="entry name" value="DBL homology domain (DH-domain)"/>
    <property type="match status" value="1"/>
</dbReference>
<organism evidence="4 5">
    <name type="scientific">Ladona fulva</name>
    <name type="common">Scarce chaser dragonfly</name>
    <name type="synonym">Libellula fulva</name>
    <dbReference type="NCBI Taxonomy" id="123851"/>
    <lineage>
        <taxon>Eukaryota</taxon>
        <taxon>Metazoa</taxon>
        <taxon>Ecdysozoa</taxon>
        <taxon>Arthropoda</taxon>
        <taxon>Hexapoda</taxon>
        <taxon>Insecta</taxon>
        <taxon>Pterygota</taxon>
        <taxon>Palaeoptera</taxon>
        <taxon>Odonata</taxon>
        <taxon>Epiprocta</taxon>
        <taxon>Anisoptera</taxon>
        <taxon>Libelluloidea</taxon>
        <taxon>Libellulidae</taxon>
        <taxon>Ladona</taxon>
    </lineage>
</organism>
<dbReference type="GO" id="GO:0005085">
    <property type="term" value="F:guanyl-nucleotide exchange factor activity"/>
    <property type="evidence" value="ECO:0007669"/>
    <property type="project" value="UniProtKB-KW"/>
</dbReference>
<feature type="compositionally biased region" description="Acidic residues" evidence="2">
    <location>
        <begin position="317"/>
        <end position="326"/>
    </location>
</feature>
<dbReference type="SUPFAM" id="SSF50729">
    <property type="entry name" value="PH domain-like"/>
    <property type="match status" value="1"/>
</dbReference>
<dbReference type="Gene3D" id="2.30.29.30">
    <property type="entry name" value="Pleckstrin-homology domain (PH domain)/Phosphotyrosine-binding domain (PTB)"/>
    <property type="match status" value="1"/>
</dbReference>
<proteinExistence type="predicted"/>
<evidence type="ECO:0000313" key="5">
    <source>
        <dbReference type="Proteomes" id="UP000792457"/>
    </source>
</evidence>
<evidence type="ECO:0000256" key="1">
    <source>
        <dbReference type="ARBA" id="ARBA00022658"/>
    </source>
</evidence>
<feature type="non-terminal residue" evidence="4">
    <location>
        <position position="1"/>
    </location>
</feature>
<dbReference type="InterPro" id="IPR035899">
    <property type="entry name" value="DBL_dom_sf"/>
</dbReference>
<evidence type="ECO:0000259" key="3">
    <source>
        <dbReference type="PROSITE" id="PS50010"/>
    </source>
</evidence>
<dbReference type="GO" id="GO:0005737">
    <property type="term" value="C:cytoplasm"/>
    <property type="evidence" value="ECO:0007669"/>
    <property type="project" value="TreeGrafter"/>
</dbReference>
<name>A0A8K0JUF9_LADFU</name>
<feature type="region of interest" description="Disordered" evidence="2">
    <location>
        <begin position="28"/>
        <end position="65"/>
    </location>
</feature>
<dbReference type="PROSITE" id="PS50010">
    <property type="entry name" value="DH_2"/>
    <property type="match status" value="1"/>
</dbReference>
<sequence>MVICYSEVLAHLQVLPRFPSFSSSSAAKYFSPEPTGTGEGTNLSGGSAVNTANTSSPGNKRRVFSGRKWFAQPLRKISHGKLDKTPSVGTPAVAGQQPSGLTKKGSDKRFKLPAPSPKNPLPTQPFAEGEVVATSACNLQGVPDGPLSPTSPETPVSRPEVGSGVEEAEEEVELPPPMQPIAEPVLVATVAAMAAAAAAAAGSEAGAVVEEVSNAATGDGSVPQGISVNARIDSAAVPGEDASLGKRELHSERGGRSLLSQGNESLDGIGLSSGLPNSPLSLDNTEGKGSEENNKQQESGEEGSAVDSGGGDMKGEDNEEDEEDSSVTEGTKGKSDALKRREFVMRELVETERDYVRDLKLVVDGYVALMRDPNCGILMPEDLRDGKDKMVFGNIEAIYEWHREKLHMYVVYCQNKPKSEFIVSEYIDTYFEEIRIKLGHKLQLCDLLIKPVQRIMKYQLLLRDICKYTERAGLKQELESLLQASRVMQVVPKAANDMMDVGRLQGFDVNKMSLEEGCDDGESYKFVIRSTDPRKPCTVFVCQGNSKENRDEWVSMIRNILQTQKDFLKAIQSPIAYQKELTKE</sequence>
<gene>
    <name evidence="4" type="ORF">J437_LFUL003790</name>
</gene>
<protein>
    <recommendedName>
        <fullName evidence="3">DH domain-containing protein</fullName>
    </recommendedName>
</protein>
<dbReference type="InterPro" id="IPR011993">
    <property type="entry name" value="PH-like_dom_sf"/>
</dbReference>
<keyword evidence="1" id="KW-0344">Guanine-nucleotide releasing factor</keyword>
<dbReference type="GO" id="GO:0019898">
    <property type="term" value="C:extrinsic component of membrane"/>
    <property type="evidence" value="ECO:0007669"/>
    <property type="project" value="TreeGrafter"/>
</dbReference>
<dbReference type="InterPro" id="IPR000219">
    <property type="entry name" value="DH_dom"/>
</dbReference>
<feature type="domain" description="DH" evidence="3">
    <location>
        <begin position="340"/>
        <end position="498"/>
    </location>
</feature>
<evidence type="ECO:0000256" key="2">
    <source>
        <dbReference type="SAM" id="MobiDB-lite"/>
    </source>
</evidence>
<feature type="compositionally biased region" description="Pro residues" evidence="2">
    <location>
        <begin position="114"/>
        <end position="123"/>
    </location>
</feature>
<comment type="caution">
    <text evidence="4">The sequence shown here is derived from an EMBL/GenBank/DDBJ whole genome shotgun (WGS) entry which is preliminary data.</text>
</comment>
<reference evidence="4" key="2">
    <citation type="submission" date="2017-10" db="EMBL/GenBank/DDBJ databases">
        <title>Ladona fulva Genome sequencing and assembly.</title>
        <authorList>
            <person name="Murali S."/>
            <person name="Richards S."/>
            <person name="Bandaranaike D."/>
            <person name="Bellair M."/>
            <person name="Blankenburg K."/>
            <person name="Chao H."/>
            <person name="Dinh H."/>
            <person name="Doddapaneni H."/>
            <person name="Dugan-Rocha S."/>
            <person name="Elkadiri S."/>
            <person name="Gnanaolivu R."/>
            <person name="Hernandez B."/>
            <person name="Skinner E."/>
            <person name="Javaid M."/>
            <person name="Lee S."/>
            <person name="Li M."/>
            <person name="Ming W."/>
            <person name="Munidasa M."/>
            <person name="Muniz J."/>
            <person name="Nguyen L."/>
            <person name="Hughes D."/>
            <person name="Osuji N."/>
            <person name="Pu L.-L."/>
            <person name="Puazo M."/>
            <person name="Qu C."/>
            <person name="Quiroz J."/>
            <person name="Raj R."/>
            <person name="Weissenberger G."/>
            <person name="Xin Y."/>
            <person name="Zou X."/>
            <person name="Han Y."/>
            <person name="Worley K."/>
            <person name="Muzny D."/>
            <person name="Gibbs R."/>
        </authorList>
    </citation>
    <scope>NUCLEOTIDE SEQUENCE</scope>
    <source>
        <strain evidence="4">Sampled in the wild</strain>
    </source>
</reference>
<dbReference type="SMART" id="SM00325">
    <property type="entry name" value="RhoGEF"/>
    <property type="match status" value="1"/>
</dbReference>
<dbReference type="EMBL" id="KZ308139">
    <property type="protein sequence ID" value="KAG8222668.1"/>
    <property type="molecule type" value="Genomic_DNA"/>
</dbReference>
<feature type="region of interest" description="Disordered" evidence="2">
    <location>
        <begin position="77"/>
        <end position="125"/>
    </location>
</feature>
<feature type="compositionally biased region" description="Low complexity" evidence="2">
    <location>
        <begin position="270"/>
        <end position="282"/>
    </location>
</feature>
<evidence type="ECO:0000313" key="4">
    <source>
        <dbReference type="EMBL" id="KAG8222668.1"/>
    </source>
</evidence>
<dbReference type="OrthoDB" id="10256089at2759"/>
<dbReference type="Proteomes" id="UP000792457">
    <property type="component" value="Unassembled WGS sequence"/>
</dbReference>
<dbReference type="PANTHER" id="PTHR22826:SF106">
    <property type="entry name" value="TRIO, ISOFORM A"/>
    <property type="match status" value="1"/>
</dbReference>
<keyword evidence="5" id="KW-1185">Reference proteome</keyword>